<feature type="compositionally biased region" description="Polar residues" evidence="1">
    <location>
        <begin position="181"/>
        <end position="193"/>
    </location>
</feature>
<dbReference type="EMBL" id="JAINUF010000009">
    <property type="protein sequence ID" value="KAJ8350112.1"/>
    <property type="molecule type" value="Genomic_DNA"/>
</dbReference>
<comment type="caution">
    <text evidence="2">The sequence shown here is derived from an EMBL/GenBank/DDBJ whole genome shotgun (WGS) entry which is preliminary data.</text>
</comment>
<accession>A0A9Q1F333</accession>
<evidence type="ECO:0000313" key="2">
    <source>
        <dbReference type="EMBL" id="KAJ8350112.1"/>
    </source>
</evidence>
<evidence type="ECO:0000313" key="3">
    <source>
        <dbReference type="Proteomes" id="UP001152622"/>
    </source>
</evidence>
<keyword evidence="3" id="KW-1185">Reference proteome</keyword>
<organism evidence="2 3">
    <name type="scientific">Synaphobranchus kaupii</name>
    <name type="common">Kaup's arrowtooth eel</name>
    <dbReference type="NCBI Taxonomy" id="118154"/>
    <lineage>
        <taxon>Eukaryota</taxon>
        <taxon>Metazoa</taxon>
        <taxon>Chordata</taxon>
        <taxon>Craniata</taxon>
        <taxon>Vertebrata</taxon>
        <taxon>Euteleostomi</taxon>
        <taxon>Actinopterygii</taxon>
        <taxon>Neopterygii</taxon>
        <taxon>Teleostei</taxon>
        <taxon>Anguilliformes</taxon>
        <taxon>Synaphobranchidae</taxon>
        <taxon>Synaphobranchus</taxon>
    </lineage>
</organism>
<reference evidence="2" key="1">
    <citation type="journal article" date="2023" name="Science">
        <title>Genome structures resolve the early diversification of teleost fishes.</title>
        <authorList>
            <person name="Parey E."/>
            <person name="Louis A."/>
            <person name="Montfort J."/>
            <person name="Bouchez O."/>
            <person name="Roques C."/>
            <person name="Iampietro C."/>
            <person name="Lluch J."/>
            <person name="Castinel A."/>
            <person name="Donnadieu C."/>
            <person name="Desvignes T."/>
            <person name="Floi Bucao C."/>
            <person name="Jouanno E."/>
            <person name="Wen M."/>
            <person name="Mejri S."/>
            <person name="Dirks R."/>
            <person name="Jansen H."/>
            <person name="Henkel C."/>
            <person name="Chen W.J."/>
            <person name="Zahm M."/>
            <person name="Cabau C."/>
            <person name="Klopp C."/>
            <person name="Thompson A.W."/>
            <person name="Robinson-Rechavi M."/>
            <person name="Braasch I."/>
            <person name="Lecointre G."/>
            <person name="Bobe J."/>
            <person name="Postlethwait J.H."/>
            <person name="Berthelot C."/>
            <person name="Roest Crollius H."/>
            <person name="Guiguen Y."/>
        </authorList>
    </citation>
    <scope>NUCLEOTIDE SEQUENCE</scope>
    <source>
        <strain evidence="2">WJC10195</strain>
    </source>
</reference>
<sequence>MNLVKGTLADDESNENCGGAGLCPDKPQKSLPELSAGEEFSRRQAGSNQEHGLAKSSRGPRSAVGARAPGTKRQADYGIDGAARVKEKAPGVGEVRRGGLAGWEGRGALYETRHNLESGSWRSSLTARRRRLCLAALRRAIFTEAAVSRKLQEVAPKYVLENCSAASSVGQGPEEFRERGWNTSEPQSVSAHQISDKVVSP</sequence>
<proteinExistence type="predicted"/>
<feature type="region of interest" description="Disordered" evidence="1">
    <location>
        <begin position="1"/>
        <end position="80"/>
    </location>
</feature>
<dbReference type="AlphaFoldDB" id="A0A9Q1F333"/>
<gene>
    <name evidence="2" type="ORF">SKAU_G00252420</name>
</gene>
<feature type="region of interest" description="Disordered" evidence="1">
    <location>
        <begin position="165"/>
        <end position="201"/>
    </location>
</feature>
<protein>
    <submittedName>
        <fullName evidence="2">Uncharacterized protein</fullName>
    </submittedName>
</protein>
<evidence type="ECO:0000256" key="1">
    <source>
        <dbReference type="SAM" id="MobiDB-lite"/>
    </source>
</evidence>
<dbReference type="Proteomes" id="UP001152622">
    <property type="component" value="Chromosome 9"/>
</dbReference>
<name>A0A9Q1F333_SYNKA</name>